<protein>
    <submittedName>
        <fullName evidence="1">Ankyrin repeats (3 copies) domain-containing protein</fullName>
    </submittedName>
</protein>
<dbReference type="Pfam" id="PF12796">
    <property type="entry name" value="Ank_2"/>
    <property type="match status" value="1"/>
</dbReference>
<accession>A0A8H4NH39</accession>
<dbReference type="OrthoDB" id="5086500at2759"/>
<organism evidence="1 2">
    <name type="scientific">Fusarium austroafricanum</name>
    <dbReference type="NCBI Taxonomy" id="2364996"/>
    <lineage>
        <taxon>Eukaryota</taxon>
        <taxon>Fungi</taxon>
        <taxon>Dikarya</taxon>
        <taxon>Ascomycota</taxon>
        <taxon>Pezizomycotina</taxon>
        <taxon>Sordariomycetes</taxon>
        <taxon>Hypocreomycetidae</taxon>
        <taxon>Hypocreales</taxon>
        <taxon>Nectriaceae</taxon>
        <taxon>Fusarium</taxon>
        <taxon>Fusarium concolor species complex</taxon>
    </lineage>
</organism>
<proteinExistence type="predicted"/>
<dbReference type="EMBL" id="JAADJG010001927">
    <property type="protein sequence ID" value="KAF4411640.1"/>
    <property type="molecule type" value="Genomic_DNA"/>
</dbReference>
<dbReference type="Gene3D" id="1.25.40.20">
    <property type="entry name" value="Ankyrin repeat-containing domain"/>
    <property type="match status" value="1"/>
</dbReference>
<feature type="non-terminal residue" evidence="1">
    <location>
        <position position="1"/>
    </location>
</feature>
<dbReference type="AlphaFoldDB" id="A0A8H4NH39"/>
<comment type="caution">
    <text evidence="1">The sequence shown here is derived from an EMBL/GenBank/DDBJ whole genome shotgun (WGS) entry which is preliminary data.</text>
</comment>
<sequence length="171" mass="19647">MLQDWATSTAAEHSSREDAADAGFKDCLILLLQSGQVDPNQRDIEGRNLVHWAATLDCVDAMKLVSEMPGVKMDQRDRYGKSPIDIAFICQSKYVGLFLARKMPNINIYSWDLMYDTPESGYEIEDYQVDTCYEDDLLERNGQRQKLSNEEHEELQKQYPPDQWALVIPPP</sequence>
<reference evidence="1" key="1">
    <citation type="submission" date="2020-01" db="EMBL/GenBank/DDBJ databases">
        <title>Identification and distribution of gene clusters putatively required for synthesis of sphingolipid metabolism inhibitors in phylogenetically diverse species of the filamentous fungus Fusarium.</title>
        <authorList>
            <person name="Kim H.-S."/>
            <person name="Busman M."/>
            <person name="Brown D.W."/>
            <person name="Divon H."/>
            <person name="Uhlig S."/>
            <person name="Proctor R.H."/>
        </authorList>
    </citation>
    <scope>NUCLEOTIDE SEQUENCE</scope>
    <source>
        <strain evidence="1">NRRL 53441</strain>
    </source>
</reference>
<dbReference type="Proteomes" id="UP000605986">
    <property type="component" value="Unassembled WGS sequence"/>
</dbReference>
<name>A0A8H4NH39_9HYPO</name>
<evidence type="ECO:0000313" key="1">
    <source>
        <dbReference type="EMBL" id="KAF4411640.1"/>
    </source>
</evidence>
<gene>
    <name evidence="1" type="ORF">F53441_14744</name>
</gene>
<keyword evidence="2" id="KW-1185">Reference proteome</keyword>
<evidence type="ECO:0000313" key="2">
    <source>
        <dbReference type="Proteomes" id="UP000605986"/>
    </source>
</evidence>
<dbReference type="InterPro" id="IPR036770">
    <property type="entry name" value="Ankyrin_rpt-contain_sf"/>
</dbReference>
<dbReference type="InterPro" id="IPR002110">
    <property type="entry name" value="Ankyrin_rpt"/>
</dbReference>
<dbReference type="SUPFAM" id="SSF48403">
    <property type="entry name" value="Ankyrin repeat"/>
    <property type="match status" value="1"/>
</dbReference>